<dbReference type="Proteomes" id="UP000434850">
    <property type="component" value="Unassembled WGS sequence"/>
</dbReference>
<gene>
    <name evidence="1" type="ORF">GO816_13085</name>
</gene>
<comment type="caution">
    <text evidence="1">The sequence shown here is derived from an EMBL/GenBank/DDBJ whole genome shotgun (WGS) entry which is preliminary data.</text>
</comment>
<sequence>MKFILPALITTLFVSCSAPKEKDDLERQNLEGNIIKVTYRNYDAVEKFGEVSKGRLSNSDEQDINENGNISKSIYTSFYDHADDSIPGIKKNNDVFVTLSKFNNKNQRISVIDTKDNNVEASFVYNEDGKVIESNDYDEGKLSDKTKFSFTDGHLSESKKYKADGSLETVTKYKLNDDESILESRVLSPDGVYKNHAVYSYQGKLLTGYKVYSDKKLAFTVKMEYPKFDDKNNWIVKYTYYDNKIKSITERQITYK</sequence>
<name>A0A6I4IR26_9SPHI</name>
<reference evidence="1 2" key="1">
    <citation type="submission" date="2019-12" db="EMBL/GenBank/DDBJ databases">
        <title>Mucilaginibacter sp. HME9299 genome sequencing and assembly.</title>
        <authorList>
            <person name="Kang H."/>
            <person name="Kim H."/>
            <person name="Joh K."/>
        </authorList>
    </citation>
    <scope>NUCLEOTIDE SEQUENCE [LARGE SCALE GENOMIC DNA]</scope>
    <source>
        <strain evidence="1 2">HME9299</strain>
    </source>
</reference>
<dbReference type="RefSeq" id="WP_157542392.1">
    <property type="nucleotide sequence ID" value="NZ_WQLA01000005.1"/>
</dbReference>
<protein>
    <recommendedName>
        <fullName evidence="3">DUF4595 domain-containing protein</fullName>
    </recommendedName>
</protein>
<evidence type="ECO:0008006" key="3">
    <source>
        <dbReference type="Google" id="ProtNLM"/>
    </source>
</evidence>
<proteinExistence type="predicted"/>
<accession>A0A6I4IR26</accession>
<evidence type="ECO:0000313" key="1">
    <source>
        <dbReference type="EMBL" id="MVN92064.1"/>
    </source>
</evidence>
<dbReference type="AlphaFoldDB" id="A0A6I4IR26"/>
<dbReference type="PROSITE" id="PS51257">
    <property type="entry name" value="PROKAR_LIPOPROTEIN"/>
    <property type="match status" value="1"/>
</dbReference>
<dbReference type="EMBL" id="WQLA01000005">
    <property type="protein sequence ID" value="MVN92064.1"/>
    <property type="molecule type" value="Genomic_DNA"/>
</dbReference>
<keyword evidence="2" id="KW-1185">Reference proteome</keyword>
<organism evidence="1 2">
    <name type="scientific">Mucilaginibacter aquatilis</name>
    <dbReference type="NCBI Taxonomy" id="1517760"/>
    <lineage>
        <taxon>Bacteria</taxon>
        <taxon>Pseudomonadati</taxon>
        <taxon>Bacteroidota</taxon>
        <taxon>Sphingobacteriia</taxon>
        <taxon>Sphingobacteriales</taxon>
        <taxon>Sphingobacteriaceae</taxon>
        <taxon>Mucilaginibacter</taxon>
    </lineage>
</organism>
<dbReference type="Gene3D" id="3.90.930.1">
    <property type="match status" value="1"/>
</dbReference>
<evidence type="ECO:0000313" key="2">
    <source>
        <dbReference type="Proteomes" id="UP000434850"/>
    </source>
</evidence>